<dbReference type="Proteomes" id="UP001501475">
    <property type="component" value="Unassembled WGS sequence"/>
</dbReference>
<dbReference type="Gene3D" id="1.10.10.10">
    <property type="entry name" value="Winged helix-like DNA-binding domain superfamily/Winged helix DNA-binding domain"/>
    <property type="match status" value="1"/>
</dbReference>
<evidence type="ECO:0000259" key="1">
    <source>
        <dbReference type="SMART" id="SM00418"/>
    </source>
</evidence>
<dbReference type="Pfam" id="PF12840">
    <property type="entry name" value="HTH_20"/>
    <property type="match status" value="1"/>
</dbReference>
<reference evidence="2 3" key="1">
    <citation type="journal article" date="2019" name="Int. J. Syst. Evol. Microbiol.">
        <title>The Global Catalogue of Microorganisms (GCM) 10K type strain sequencing project: providing services to taxonomists for standard genome sequencing and annotation.</title>
        <authorList>
            <consortium name="The Broad Institute Genomics Platform"/>
            <consortium name="The Broad Institute Genome Sequencing Center for Infectious Disease"/>
            <person name="Wu L."/>
            <person name="Ma J."/>
        </authorList>
    </citation>
    <scope>NUCLEOTIDE SEQUENCE [LARGE SCALE GENOMIC DNA]</scope>
    <source>
        <strain evidence="2 3">JCM 15591</strain>
    </source>
</reference>
<dbReference type="InterPro" id="IPR001845">
    <property type="entry name" value="HTH_ArsR_DNA-bd_dom"/>
</dbReference>
<dbReference type="InterPro" id="IPR036390">
    <property type="entry name" value="WH_DNA-bd_sf"/>
</dbReference>
<dbReference type="InterPro" id="IPR036388">
    <property type="entry name" value="WH-like_DNA-bd_sf"/>
</dbReference>
<dbReference type="RefSeq" id="WP_324387685.1">
    <property type="nucleotide sequence ID" value="NZ_BAAAPN010000059.1"/>
</dbReference>
<comment type="caution">
    <text evidence="2">The sequence shown here is derived from an EMBL/GenBank/DDBJ whole genome shotgun (WGS) entry which is preliminary data.</text>
</comment>
<evidence type="ECO:0000313" key="3">
    <source>
        <dbReference type="Proteomes" id="UP001501475"/>
    </source>
</evidence>
<feature type="domain" description="HTH arsR-type" evidence="1">
    <location>
        <begin position="13"/>
        <end position="107"/>
    </location>
</feature>
<keyword evidence="3" id="KW-1185">Reference proteome</keyword>
<name>A0ABN2KYD6_9MICO</name>
<protein>
    <submittedName>
        <fullName evidence="2">Helix-turn-helix domain-containing protein</fullName>
    </submittedName>
</protein>
<proteinExistence type="predicted"/>
<sequence>MSESADFIRLDSTSVKVLAHPLRSRLIGALRMNGPSTATALAAALGTNSGATSYHLRKLAEVGLVVDTGDGDGKSRVWAAASTMTQFEVSDFDDDDDAATAMGWLTRDWLRHFTEKFGRWLDVQGNWPGVWRNRASMNDDMVVVTADQLRDMHAEIDTVVERYRRVGQGNPEAKRVAVYLVFYPIDMDKAPRR</sequence>
<gene>
    <name evidence="2" type="ORF">GCM10009810_30080</name>
</gene>
<accession>A0ABN2KYD6</accession>
<dbReference type="EMBL" id="BAAAPN010000059">
    <property type="protein sequence ID" value="GAA1769528.1"/>
    <property type="molecule type" value="Genomic_DNA"/>
</dbReference>
<dbReference type="SUPFAM" id="SSF46785">
    <property type="entry name" value="Winged helix' DNA-binding domain"/>
    <property type="match status" value="1"/>
</dbReference>
<organism evidence="2 3">
    <name type="scientific">Nostocoides vanveenii</name>
    <dbReference type="NCBI Taxonomy" id="330835"/>
    <lineage>
        <taxon>Bacteria</taxon>
        <taxon>Bacillati</taxon>
        <taxon>Actinomycetota</taxon>
        <taxon>Actinomycetes</taxon>
        <taxon>Micrococcales</taxon>
        <taxon>Intrasporangiaceae</taxon>
        <taxon>Nostocoides</taxon>
    </lineage>
</organism>
<evidence type="ECO:0000313" key="2">
    <source>
        <dbReference type="EMBL" id="GAA1769528.1"/>
    </source>
</evidence>
<dbReference type="SMART" id="SM00418">
    <property type="entry name" value="HTH_ARSR"/>
    <property type="match status" value="1"/>
</dbReference>